<keyword evidence="8" id="KW-0547">Nucleotide-binding</keyword>
<evidence type="ECO:0000256" key="8">
    <source>
        <dbReference type="ARBA" id="ARBA00022741"/>
    </source>
</evidence>
<dbReference type="OrthoDB" id="9776727at2"/>
<dbReference type="SMART" id="SM00304">
    <property type="entry name" value="HAMP"/>
    <property type="match status" value="1"/>
</dbReference>
<dbReference type="InterPro" id="IPR000014">
    <property type="entry name" value="PAS"/>
</dbReference>
<dbReference type="Gene3D" id="1.10.287.130">
    <property type="match status" value="1"/>
</dbReference>
<keyword evidence="5" id="KW-0597">Phosphoprotein</keyword>
<dbReference type="PROSITE" id="PS50885">
    <property type="entry name" value="HAMP"/>
    <property type="match status" value="1"/>
</dbReference>
<dbReference type="Pfam" id="PF00989">
    <property type="entry name" value="PAS"/>
    <property type="match status" value="1"/>
</dbReference>
<dbReference type="SMART" id="SM00091">
    <property type="entry name" value="PAS"/>
    <property type="match status" value="1"/>
</dbReference>
<keyword evidence="6" id="KW-0808">Transferase</keyword>
<dbReference type="EC" id="2.7.13.3" evidence="3"/>
<feature type="transmembrane region" description="Helical" evidence="14">
    <location>
        <begin position="277"/>
        <end position="302"/>
    </location>
</feature>
<evidence type="ECO:0000313" key="18">
    <source>
        <dbReference type="EMBL" id="MYZ47224.1"/>
    </source>
</evidence>
<dbReference type="InterPro" id="IPR003660">
    <property type="entry name" value="HAMP_dom"/>
</dbReference>
<feature type="domain" description="Histidine kinase" evidence="15">
    <location>
        <begin position="493"/>
        <end position="715"/>
    </location>
</feature>
<dbReference type="Pfam" id="PF00672">
    <property type="entry name" value="HAMP"/>
    <property type="match status" value="1"/>
</dbReference>
<dbReference type="Proteomes" id="UP000773614">
    <property type="component" value="Unassembled WGS sequence"/>
</dbReference>
<dbReference type="InterPro" id="IPR036097">
    <property type="entry name" value="HisK_dim/P_sf"/>
</dbReference>
<evidence type="ECO:0000256" key="11">
    <source>
        <dbReference type="ARBA" id="ARBA00022989"/>
    </source>
</evidence>
<feature type="domain" description="PAS" evidence="16">
    <location>
        <begin position="368"/>
        <end position="415"/>
    </location>
</feature>
<comment type="caution">
    <text evidence="18">The sequence shown here is derived from an EMBL/GenBank/DDBJ whole genome shotgun (WGS) entry which is preliminary data.</text>
</comment>
<evidence type="ECO:0000256" key="6">
    <source>
        <dbReference type="ARBA" id="ARBA00022679"/>
    </source>
</evidence>
<feature type="transmembrane region" description="Helical" evidence="14">
    <location>
        <begin position="43"/>
        <end position="67"/>
    </location>
</feature>
<evidence type="ECO:0000259" key="17">
    <source>
        <dbReference type="PROSITE" id="PS50885"/>
    </source>
</evidence>
<evidence type="ECO:0000256" key="14">
    <source>
        <dbReference type="SAM" id="Phobius"/>
    </source>
</evidence>
<evidence type="ECO:0000256" key="3">
    <source>
        <dbReference type="ARBA" id="ARBA00012438"/>
    </source>
</evidence>
<dbReference type="GO" id="GO:0005886">
    <property type="term" value="C:plasma membrane"/>
    <property type="evidence" value="ECO:0007669"/>
    <property type="project" value="UniProtKB-SubCell"/>
</dbReference>
<keyword evidence="11 14" id="KW-1133">Transmembrane helix</keyword>
<dbReference type="SMART" id="SM00388">
    <property type="entry name" value="HisKA"/>
    <property type="match status" value="1"/>
</dbReference>
<dbReference type="InterPro" id="IPR017232">
    <property type="entry name" value="NtrY"/>
</dbReference>
<dbReference type="Gene3D" id="3.30.565.10">
    <property type="entry name" value="Histidine kinase-like ATPase, C-terminal domain"/>
    <property type="match status" value="1"/>
</dbReference>
<dbReference type="EMBL" id="SPKJ01000011">
    <property type="protein sequence ID" value="MYZ47224.1"/>
    <property type="molecule type" value="Genomic_DNA"/>
</dbReference>
<evidence type="ECO:0000313" key="19">
    <source>
        <dbReference type="Proteomes" id="UP000773614"/>
    </source>
</evidence>
<dbReference type="InterPro" id="IPR013767">
    <property type="entry name" value="PAS_fold"/>
</dbReference>
<dbReference type="GO" id="GO:0006355">
    <property type="term" value="P:regulation of DNA-templated transcription"/>
    <property type="evidence" value="ECO:0007669"/>
    <property type="project" value="InterPro"/>
</dbReference>
<comment type="subcellular location">
    <subcellularLocation>
        <location evidence="2">Cell membrane</location>
        <topology evidence="2">Multi-pass membrane protein</topology>
    </subcellularLocation>
</comment>
<evidence type="ECO:0000256" key="7">
    <source>
        <dbReference type="ARBA" id="ARBA00022692"/>
    </source>
</evidence>
<dbReference type="SUPFAM" id="SSF55785">
    <property type="entry name" value="PYP-like sensor domain (PAS domain)"/>
    <property type="match status" value="1"/>
</dbReference>
<dbReference type="SUPFAM" id="SSF158472">
    <property type="entry name" value="HAMP domain-like"/>
    <property type="match status" value="1"/>
</dbReference>
<evidence type="ECO:0000256" key="9">
    <source>
        <dbReference type="ARBA" id="ARBA00022777"/>
    </source>
</evidence>
<dbReference type="InterPro" id="IPR036890">
    <property type="entry name" value="HATPase_C_sf"/>
</dbReference>
<evidence type="ECO:0000256" key="1">
    <source>
        <dbReference type="ARBA" id="ARBA00000085"/>
    </source>
</evidence>
<dbReference type="NCBIfam" id="TIGR00229">
    <property type="entry name" value="sensory_box"/>
    <property type="match status" value="1"/>
</dbReference>
<dbReference type="Pfam" id="PF00512">
    <property type="entry name" value="HisKA"/>
    <property type="match status" value="1"/>
</dbReference>
<dbReference type="PROSITE" id="PS50112">
    <property type="entry name" value="PAS"/>
    <property type="match status" value="1"/>
</dbReference>
<dbReference type="AlphaFoldDB" id="A0A964WSQ8"/>
<protein>
    <recommendedName>
        <fullName evidence="3">histidine kinase</fullName>
        <ecNumber evidence="3">2.7.13.3</ecNumber>
    </recommendedName>
</protein>
<dbReference type="CDD" id="cd00130">
    <property type="entry name" value="PAS"/>
    <property type="match status" value="1"/>
</dbReference>
<dbReference type="CDD" id="cd00082">
    <property type="entry name" value="HisKA"/>
    <property type="match status" value="1"/>
</dbReference>
<dbReference type="PIRSF" id="PIRSF037532">
    <property type="entry name" value="STHK_NtrY"/>
    <property type="match status" value="1"/>
</dbReference>
<dbReference type="PANTHER" id="PTHR43065:SF10">
    <property type="entry name" value="PEROXIDE STRESS-ACTIVATED HISTIDINE KINASE MAK3"/>
    <property type="match status" value="1"/>
</dbReference>
<dbReference type="SUPFAM" id="SSF47384">
    <property type="entry name" value="Homodimeric domain of signal transducing histidine kinase"/>
    <property type="match status" value="1"/>
</dbReference>
<evidence type="ECO:0000256" key="5">
    <source>
        <dbReference type="ARBA" id="ARBA00022553"/>
    </source>
</evidence>
<reference evidence="18" key="1">
    <citation type="submission" date="2019-03" db="EMBL/GenBank/DDBJ databases">
        <title>Afifella sp. nov., isolated from activated sludge.</title>
        <authorList>
            <person name="Li Q."/>
            <person name="Liu Y."/>
        </authorList>
    </citation>
    <scope>NUCLEOTIDE SEQUENCE</scope>
    <source>
        <strain evidence="18">L72</strain>
    </source>
</reference>
<keyword evidence="4" id="KW-1003">Cell membrane</keyword>
<dbReference type="InterPro" id="IPR003661">
    <property type="entry name" value="HisK_dim/P_dom"/>
</dbReference>
<dbReference type="SMART" id="SM00387">
    <property type="entry name" value="HATPase_c"/>
    <property type="match status" value="1"/>
</dbReference>
<feature type="domain" description="HAMP" evidence="17">
    <location>
        <begin position="303"/>
        <end position="356"/>
    </location>
</feature>
<dbReference type="GO" id="GO:0000155">
    <property type="term" value="F:phosphorelay sensor kinase activity"/>
    <property type="evidence" value="ECO:0007669"/>
    <property type="project" value="InterPro"/>
</dbReference>
<keyword evidence="19" id="KW-1185">Reference proteome</keyword>
<dbReference type="CDD" id="cd06225">
    <property type="entry name" value="HAMP"/>
    <property type="match status" value="1"/>
</dbReference>
<feature type="transmembrane region" description="Helical" evidence="14">
    <location>
        <begin position="79"/>
        <end position="104"/>
    </location>
</feature>
<dbReference type="InterPro" id="IPR004358">
    <property type="entry name" value="Sig_transdc_His_kin-like_C"/>
</dbReference>
<keyword evidence="7 14" id="KW-0812">Transmembrane</keyword>
<evidence type="ECO:0000256" key="10">
    <source>
        <dbReference type="ARBA" id="ARBA00022840"/>
    </source>
</evidence>
<evidence type="ECO:0000256" key="2">
    <source>
        <dbReference type="ARBA" id="ARBA00004651"/>
    </source>
</evidence>
<dbReference type="SUPFAM" id="SSF55874">
    <property type="entry name" value="ATPase domain of HSP90 chaperone/DNA topoisomerase II/histidine kinase"/>
    <property type="match status" value="1"/>
</dbReference>
<sequence length="734" mass="79747">MRLGRALGLLIVILALAAAFVSFLVLTGETKIQPTPAVVRTAGIVNGLLVLLLIGVVAYEAFGIWLARRRGRAAARLHVRIITLFSFVAALPAIFMAVIASITLDKGLDRWFSERTQAIVATSRTVAQAYVQEHSRTLALDLLAIAGEFNRVRPDIGANRDAIAAYLTNQADLRGLSAAELIHRDGSPIIEGQTRTNLEVPPPPENIFAEADAGRPSLIAPGTTNLVGGVIKLAALEDVYLYLARPIDPRVTRYLRLTEENAAEYEELRANRFGVQVAFAILFIGVALVVLLSAIWIGLGFADRLVTPIRRLISAVSEISSGNLDVRVPSASGVGDINLLGHTFNTMTSQLRSQRDELLATNDQLDERRRFTEAVLSGVSAGVIGLDKDGRVTLANRSATEALRMPEGDLLGHALAETVPELAPMLEEARQRLRGPTEGQVQIVREGDSRTLNVKVTQERLKGRLDGFVITLDDITDLVAAQRRSAWADVARRIAHEIKNPLTPIQLSAERLKRRFGARVAEDDRKVFDQCTDTIVRQVGDIRRMVDEFSAFARMPKPQMDERDLREVVREAVFLQEVGNPNIRFELALPDEAVMANVDHRLVTQALTNVVKNATESIEGRGGANASGLILVRVSEDQGAAVIDVEDNGKGLPQEAREALLEPYMTTREKGTGLGLAIVRKIMEEHGGSVALLDPPWIGEGRTGALVRLTFPVGHEAVAAASTPTPTRQAAEGA</sequence>
<dbReference type="InterPro" id="IPR035965">
    <property type="entry name" value="PAS-like_dom_sf"/>
</dbReference>
<proteinExistence type="predicted"/>
<dbReference type="PRINTS" id="PR00344">
    <property type="entry name" value="BCTRLSENSOR"/>
</dbReference>
<dbReference type="InterPro" id="IPR003594">
    <property type="entry name" value="HATPase_dom"/>
</dbReference>
<name>A0A964WSQ8_9HYPH</name>
<dbReference type="Pfam" id="PF19312">
    <property type="entry name" value="NtrY_N"/>
    <property type="match status" value="1"/>
</dbReference>
<evidence type="ECO:0000259" key="16">
    <source>
        <dbReference type="PROSITE" id="PS50112"/>
    </source>
</evidence>
<dbReference type="Gene3D" id="6.10.340.10">
    <property type="match status" value="1"/>
</dbReference>
<dbReference type="GO" id="GO:0005524">
    <property type="term" value="F:ATP binding"/>
    <property type="evidence" value="ECO:0007669"/>
    <property type="project" value="UniProtKB-KW"/>
</dbReference>
<evidence type="ECO:0000259" key="15">
    <source>
        <dbReference type="PROSITE" id="PS50109"/>
    </source>
</evidence>
<dbReference type="FunFam" id="1.10.287.130:FF:000107">
    <property type="entry name" value="Sensor histidine kinase YycG"/>
    <property type="match status" value="1"/>
</dbReference>
<organism evidence="18 19">
    <name type="scientific">Propylenella binzhouense</name>
    <dbReference type="NCBI Taxonomy" id="2555902"/>
    <lineage>
        <taxon>Bacteria</taxon>
        <taxon>Pseudomonadati</taxon>
        <taxon>Pseudomonadota</taxon>
        <taxon>Alphaproteobacteria</taxon>
        <taxon>Hyphomicrobiales</taxon>
        <taxon>Propylenellaceae</taxon>
        <taxon>Propylenella</taxon>
    </lineage>
</organism>
<dbReference type="PANTHER" id="PTHR43065">
    <property type="entry name" value="SENSOR HISTIDINE KINASE"/>
    <property type="match status" value="1"/>
</dbReference>
<evidence type="ECO:0000256" key="13">
    <source>
        <dbReference type="ARBA" id="ARBA00023136"/>
    </source>
</evidence>
<keyword evidence="12" id="KW-0902">Two-component regulatory system</keyword>
<dbReference type="Pfam" id="PF02518">
    <property type="entry name" value="HATPase_c"/>
    <property type="match status" value="1"/>
</dbReference>
<dbReference type="Gene3D" id="3.30.450.20">
    <property type="entry name" value="PAS domain"/>
    <property type="match status" value="1"/>
</dbReference>
<dbReference type="PROSITE" id="PS50109">
    <property type="entry name" value="HIS_KIN"/>
    <property type="match status" value="1"/>
</dbReference>
<keyword evidence="9 18" id="KW-0418">Kinase</keyword>
<keyword evidence="10" id="KW-0067">ATP-binding</keyword>
<dbReference type="InterPro" id="IPR005467">
    <property type="entry name" value="His_kinase_dom"/>
</dbReference>
<accession>A0A964WSQ8</accession>
<comment type="catalytic activity">
    <reaction evidence="1">
        <text>ATP + protein L-histidine = ADP + protein N-phospho-L-histidine.</text>
        <dbReference type="EC" id="2.7.13.3"/>
    </reaction>
</comment>
<keyword evidence="13 14" id="KW-0472">Membrane</keyword>
<gene>
    <name evidence="18" type="ORF">E4O86_05800</name>
</gene>
<evidence type="ECO:0000256" key="12">
    <source>
        <dbReference type="ARBA" id="ARBA00023012"/>
    </source>
</evidence>
<dbReference type="InterPro" id="IPR045671">
    <property type="entry name" value="NtrY-like_N"/>
</dbReference>
<evidence type="ECO:0000256" key="4">
    <source>
        <dbReference type="ARBA" id="ARBA00022475"/>
    </source>
</evidence>